<proteinExistence type="predicted"/>
<feature type="compositionally biased region" description="Polar residues" evidence="1">
    <location>
        <begin position="437"/>
        <end position="446"/>
    </location>
</feature>
<name>A0AAW8Q5M5_VIBPH</name>
<comment type="caution">
    <text evidence="2">The sequence shown here is derived from an EMBL/GenBank/DDBJ whole genome shotgun (WGS) entry which is preliminary data.</text>
</comment>
<protein>
    <submittedName>
        <fullName evidence="2">Uncharacterized protein</fullName>
    </submittedName>
</protein>
<feature type="region of interest" description="Disordered" evidence="1">
    <location>
        <begin position="412"/>
        <end position="463"/>
    </location>
</feature>
<gene>
    <name evidence="2" type="ORF">QX249_24430</name>
</gene>
<organism evidence="2 3">
    <name type="scientific">Vibrio parahaemolyticus</name>
    <dbReference type="NCBI Taxonomy" id="670"/>
    <lineage>
        <taxon>Bacteria</taxon>
        <taxon>Pseudomonadati</taxon>
        <taxon>Pseudomonadota</taxon>
        <taxon>Gammaproteobacteria</taxon>
        <taxon>Vibrionales</taxon>
        <taxon>Vibrionaceae</taxon>
        <taxon>Vibrio</taxon>
    </lineage>
</organism>
<sequence>MRPYLDNICSFLEDEFDINPNNSDLSVKLLALVQDEESRGRIVEKSSNALENKENLDSFLNHDKSLFEEQEIYSWIRRFIEREREAIEDLFVDFTPIVTVSSQKPTPEIKFKDYSLDNDESESPEFNQNIKNWLDTGGFEFVGHSRGFKVFHTDGNNRTQILNKVDDSYSANINRLFDKKYLLQVAEIILKNSDEGDFFTIKVPQAIAQHKTVDEQNKYVSMMKAALEKVGAPSNKIVIDGVPVKQKKAVIEDSSPKKHDEFREKYTGSPLKDRFFEYLDRDTKRPSRNPWINFDRLCSVEGARVLELMKEGKGASWLPSHSVSEKVSAINEFIDNLTKEDPEQYFGVVAIVNSEGGIGFRPDTKPFAMKHVYDVEPTGSQLNFIKSSEFSTVEIEELIIEMDEESKRELTNASDGINRTYQNEQEGSQENLEAESNIASKKQTIEAQPVRNLDSSATKAPAI</sequence>
<evidence type="ECO:0000256" key="1">
    <source>
        <dbReference type="SAM" id="MobiDB-lite"/>
    </source>
</evidence>
<evidence type="ECO:0000313" key="2">
    <source>
        <dbReference type="EMBL" id="MDS1823796.1"/>
    </source>
</evidence>
<dbReference type="EMBL" id="JAUHGG010000012">
    <property type="protein sequence ID" value="MDS1823796.1"/>
    <property type="molecule type" value="Genomic_DNA"/>
</dbReference>
<accession>A0AAW8Q5M5</accession>
<reference evidence="2" key="1">
    <citation type="submission" date="2023-06" db="EMBL/GenBank/DDBJ databases">
        <title>Genomic Diversity of Vibrio spp. and Metagenomic Analysis of Pathogens in Florida Gulf Coastal Waters Following Hurricane Ian.</title>
        <authorList>
            <person name="Brumfield K.D."/>
        </authorList>
    </citation>
    <scope>NUCLEOTIDE SEQUENCE</scope>
    <source>
        <strain evidence="2">WBS2B-138</strain>
    </source>
</reference>
<dbReference type="RefSeq" id="WP_311020844.1">
    <property type="nucleotide sequence ID" value="NZ_JAUHGG010000012.1"/>
</dbReference>
<feature type="compositionally biased region" description="Polar residues" evidence="1">
    <location>
        <begin position="453"/>
        <end position="463"/>
    </location>
</feature>
<dbReference type="Proteomes" id="UP001253193">
    <property type="component" value="Unassembled WGS sequence"/>
</dbReference>
<feature type="compositionally biased region" description="Polar residues" evidence="1">
    <location>
        <begin position="412"/>
        <end position="431"/>
    </location>
</feature>
<dbReference type="AlphaFoldDB" id="A0AAW8Q5M5"/>
<evidence type="ECO:0000313" key="3">
    <source>
        <dbReference type="Proteomes" id="UP001253193"/>
    </source>
</evidence>